<name>A0ABQ4WYP6_9ASTR</name>
<accession>A0ABQ4WYP6</accession>
<reference evidence="2" key="2">
    <citation type="submission" date="2022-01" db="EMBL/GenBank/DDBJ databases">
        <authorList>
            <person name="Yamashiro T."/>
            <person name="Shiraishi A."/>
            <person name="Satake H."/>
            <person name="Nakayama K."/>
        </authorList>
    </citation>
    <scope>NUCLEOTIDE SEQUENCE</scope>
</reference>
<comment type="caution">
    <text evidence="2">The sequence shown here is derived from an EMBL/GenBank/DDBJ whole genome shotgun (WGS) entry which is preliminary data.</text>
</comment>
<feature type="signal peptide" evidence="1">
    <location>
        <begin position="1"/>
        <end position="18"/>
    </location>
</feature>
<gene>
    <name evidence="2" type="ORF">Tco_0652821</name>
</gene>
<dbReference type="Proteomes" id="UP001151760">
    <property type="component" value="Unassembled WGS sequence"/>
</dbReference>
<evidence type="ECO:0000256" key="1">
    <source>
        <dbReference type="SAM" id="SignalP"/>
    </source>
</evidence>
<sequence>MALIPIACSFMLYRLCHLVILYLNQHAHTLHHLESLLTISLDRLDIFEGRSCISEFFEHEHVVMNPILAGMRHHHLHLMYLEIKQLAIKQILRISLTGFPAQSVGSFNTDVLDLPCLLVLITGTSQSRQHVDTSLIHIESHKSPTTVLFDDDTGRISIRHVLLRVSMHPAWSASEKAVSLKPEPFEYQSPMLMMKVVLHGVAADDDGGSSWLDKVMRRRRWCGVVAVEMADDRRC</sequence>
<evidence type="ECO:0000313" key="3">
    <source>
        <dbReference type="Proteomes" id="UP001151760"/>
    </source>
</evidence>
<reference evidence="2" key="1">
    <citation type="journal article" date="2022" name="Int. J. Mol. Sci.">
        <title>Draft Genome of Tanacetum Coccineum: Genomic Comparison of Closely Related Tanacetum-Family Plants.</title>
        <authorList>
            <person name="Yamashiro T."/>
            <person name="Shiraishi A."/>
            <person name="Nakayama K."/>
            <person name="Satake H."/>
        </authorList>
    </citation>
    <scope>NUCLEOTIDE SEQUENCE</scope>
</reference>
<proteinExistence type="predicted"/>
<dbReference type="EMBL" id="BQNB010009051">
    <property type="protein sequence ID" value="GJS58037.1"/>
    <property type="molecule type" value="Genomic_DNA"/>
</dbReference>
<keyword evidence="3" id="KW-1185">Reference proteome</keyword>
<organism evidence="2 3">
    <name type="scientific">Tanacetum coccineum</name>
    <dbReference type="NCBI Taxonomy" id="301880"/>
    <lineage>
        <taxon>Eukaryota</taxon>
        <taxon>Viridiplantae</taxon>
        <taxon>Streptophyta</taxon>
        <taxon>Embryophyta</taxon>
        <taxon>Tracheophyta</taxon>
        <taxon>Spermatophyta</taxon>
        <taxon>Magnoliopsida</taxon>
        <taxon>eudicotyledons</taxon>
        <taxon>Gunneridae</taxon>
        <taxon>Pentapetalae</taxon>
        <taxon>asterids</taxon>
        <taxon>campanulids</taxon>
        <taxon>Asterales</taxon>
        <taxon>Asteraceae</taxon>
        <taxon>Asteroideae</taxon>
        <taxon>Anthemideae</taxon>
        <taxon>Anthemidinae</taxon>
        <taxon>Tanacetum</taxon>
    </lineage>
</organism>
<keyword evidence="1" id="KW-0732">Signal</keyword>
<evidence type="ECO:0000313" key="2">
    <source>
        <dbReference type="EMBL" id="GJS58037.1"/>
    </source>
</evidence>
<feature type="chain" id="PRO_5046065062" evidence="1">
    <location>
        <begin position="19"/>
        <end position="235"/>
    </location>
</feature>
<protein>
    <submittedName>
        <fullName evidence="2">Uncharacterized protein</fullName>
    </submittedName>
</protein>